<reference evidence="12 13" key="1">
    <citation type="journal article" date="2014" name="PLoS Genet.">
        <title>Phylogenetically driven sequencing of extremely halophilic archaea reveals strategies for static and dynamic osmo-response.</title>
        <authorList>
            <person name="Becker E.A."/>
            <person name="Seitzer P.M."/>
            <person name="Tritt A."/>
            <person name="Larsen D."/>
            <person name="Krusor M."/>
            <person name="Yao A.I."/>
            <person name="Wu D."/>
            <person name="Madern D."/>
            <person name="Eisen J.A."/>
            <person name="Darling A.E."/>
            <person name="Facciotti M.T."/>
        </authorList>
    </citation>
    <scope>NUCLEOTIDE SEQUENCE [LARGE SCALE GENOMIC DNA]</scope>
    <source>
        <strain evidence="12 13">JCM 10990</strain>
    </source>
</reference>
<dbReference type="AlphaFoldDB" id="M0A9Z1"/>
<evidence type="ECO:0000256" key="3">
    <source>
        <dbReference type="ARBA" id="ARBA00022475"/>
    </source>
</evidence>
<dbReference type="Pfam" id="PF19300">
    <property type="entry name" value="BPD_transp_1_N"/>
    <property type="match status" value="1"/>
</dbReference>
<dbReference type="CDD" id="cd06261">
    <property type="entry name" value="TM_PBP2"/>
    <property type="match status" value="1"/>
</dbReference>
<keyword evidence="7" id="KW-0406">Ion transport</keyword>
<dbReference type="SUPFAM" id="SSF161098">
    <property type="entry name" value="MetI-like"/>
    <property type="match status" value="1"/>
</dbReference>
<dbReference type="GO" id="GO:0015099">
    <property type="term" value="F:nickel cation transmembrane transporter activity"/>
    <property type="evidence" value="ECO:0007669"/>
    <property type="project" value="InterPro"/>
</dbReference>
<comment type="subcellular location">
    <subcellularLocation>
        <location evidence="1 10">Cell membrane</location>
        <topology evidence="1 10">Multi-pass membrane protein</topology>
    </subcellularLocation>
</comment>
<dbReference type="Proteomes" id="UP000011693">
    <property type="component" value="Unassembled WGS sequence"/>
</dbReference>
<comment type="similarity">
    <text evidence="9">Belongs to the binding-protein-dependent transport system permease family. OppBC subfamily.</text>
</comment>
<evidence type="ECO:0000313" key="13">
    <source>
        <dbReference type="Proteomes" id="UP000011693"/>
    </source>
</evidence>
<dbReference type="InterPro" id="IPR035906">
    <property type="entry name" value="MetI-like_sf"/>
</dbReference>
<dbReference type="InterPro" id="IPR045621">
    <property type="entry name" value="BPD_transp_1_N"/>
</dbReference>
<dbReference type="PROSITE" id="PS50928">
    <property type="entry name" value="ABC_TM1"/>
    <property type="match status" value="1"/>
</dbReference>
<feature type="transmembrane region" description="Helical" evidence="10">
    <location>
        <begin position="223"/>
        <end position="249"/>
    </location>
</feature>
<evidence type="ECO:0000256" key="7">
    <source>
        <dbReference type="ARBA" id="ARBA00023065"/>
    </source>
</evidence>
<feature type="domain" description="ABC transmembrane type-1" evidence="11">
    <location>
        <begin position="91"/>
        <end position="292"/>
    </location>
</feature>
<keyword evidence="3" id="KW-1003">Cell membrane</keyword>
<dbReference type="PANTHER" id="PTHR43163">
    <property type="entry name" value="DIPEPTIDE TRANSPORT SYSTEM PERMEASE PROTEIN DPPB-RELATED"/>
    <property type="match status" value="1"/>
</dbReference>
<sequence>MASVIGVLFAVSVITYGLIHLTPGDPAETILTQQLEQPPTPQQVEEFRAEQGLDEPVYIQYVHWLGDVLQGDLGVSYYNDRSVSALMIEALPATVELAVAGMLVSLAIALPAGVLSAVYQNTRIDRISQIVALLGVSVPNFWLGFMLILVFSIYLGVLPVSGVGGLDHLILPAIALGTGMAAVVTRLVRTSMLEVMEAEYIDTARSAGLSERIVIWKHTLRNALIPVVTVVGLQFGRVLNGTVVIEIVFDRPGLGALLVEAIFARDYPVVQGVVLLTAVVFVVSNFCVDLLYKRLDPRVTLGEQAQ</sequence>
<feature type="transmembrane region" description="Helical" evidence="10">
    <location>
        <begin position="169"/>
        <end position="188"/>
    </location>
</feature>
<evidence type="ECO:0000256" key="10">
    <source>
        <dbReference type="RuleBase" id="RU363032"/>
    </source>
</evidence>
<dbReference type="InterPro" id="IPR050045">
    <property type="entry name" value="Opp2B"/>
</dbReference>
<evidence type="ECO:0000256" key="5">
    <source>
        <dbReference type="ARBA" id="ARBA00022692"/>
    </source>
</evidence>
<name>M0A9Z1_9EURY</name>
<dbReference type="STRING" id="1227492.C482_16948"/>
<dbReference type="PATRIC" id="fig|1227492.4.peg.3376"/>
<gene>
    <name evidence="12" type="ORF">C482_16948</name>
</gene>
<evidence type="ECO:0000256" key="8">
    <source>
        <dbReference type="ARBA" id="ARBA00023136"/>
    </source>
</evidence>
<proteinExistence type="inferred from homology"/>
<protein>
    <submittedName>
        <fullName evidence="12">ABC-type dipeptide/oligopeptide/nickel transport system, permease protein</fullName>
    </submittedName>
</protein>
<feature type="transmembrane region" description="Helical" evidence="10">
    <location>
        <begin position="269"/>
        <end position="292"/>
    </location>
</feature>
<keyword evidence="4" id="KW-0533">Nickel</keyword>
<dbReference type="Gene3D" id="1.10.3720.10">
    <property type="entry name" value="MetI-like"/>
    <property type="match status" value="1"/>
</dbReference>
<evidence type="ECO:0000256" key="6">
    <source>
        <dbReference type="ARBA" id="ARBA00022989"/>
    </source>
</evidence>
<evidence type="ECO:0000256" key="9">
    <source>
        <dbReference type="ARBA" id="ARBA00024202"/>
    </source>
</evidence>
<evidence type="ECO:0000313" key="12">
    <source>
        <dbReference type="EMBL" id="ELY95349.1"/>
    </source>
</evidence>
<dbReference type="EMBL" id="AOIN01000091">
    <property type="protein sequence ID" value="ELY95349.1"/>
    <property type="molecule type" value="Genomic_DNA"/>
</dbReference>
<dbReference type="InterPro" id="IPR000515">
    <property type="entry name" value="MetI-like"/>
</dbReference>
<evidence type="ECO:0000256" key="2">
    <source>
        <dbReference type="ARBA" id="ARBA00022448"/>
    </source>
</evidence>
<keyword evidence="2 10" id="KW-0813">Transport</keyword>
<evidence type="ECO:0000256" key="4">
    <source>
        <dbReference type="ARBA" id="ARBA00022596"/>
    </source>
</evidence>
<organism evidence="12 13">
    <name type="scientific">Natrialba chahannaoensis JCM 10990</name>
    <dbReference type="NCBI Taxonomy" id="1227492"/>
    <lineage>
        <taxon>Archaea</taxon>
        <taxon>Methanobacteriati</taxon>
        <taxon>Methanobacteriota</taxon>
        <taxon>Stenosarchaea group</taxon>
        <taxon>Halobacteria</taxon>
        <taxon>Halobacteriales</taxon>
        <taxon>Natrialbaceae</taxon>
        <taxon>Natrialba</taxon>
    </lineage>
</organism>
<dbReference type="GO" id="GO:0005886">
    <property type="term" value="C:plasma membrane"/>
    <property type="evidence" value="ECO:0007669"/>
    <property type="project" value="UniProtKB-SubCell"/>
</dbReference>
<feature type="transmembrane region" description="Helical" evidence="10">
    <location>
        <begin position="97"/>
        <end position="119"/>
    </location>
</feature>
<keyword evidence="6 10" id="KW-1133">Transmembrane helix</keyword>
<dbReference type="Pfam" id="PF00528">
    <property type="entry name" value="BPD_transp_1"/>
    <property type="match status" value="1"/>
</dbReference>
<feature type="transmembrane region" description="Helical" evidence="10">
    <location>
        <begin position="131"/>
        <end position="157"/>
    </location>
</feature>
<evidence type="ECO:0000259" key="11">
    <source>
        <dbReference type="PROSITE" id="PS50928"/>
    </source>
</evidence>
<dbReference type="NCBIfam" id="NF045470">
    <property type="entry name" value="Opp2B"/>
    <property type="match status" value="1"/>
</dbReference>
<keyword evidence="5 10" id="KW-0812">Transmembrane</keyword>
<dbReference type="PANTHER" id="PTHR43163:SF6">
    <property type="entry name" value="DIPEPTIDE TRANSPORT SYSTEM PERMEASE PROTEIN DPPB-RELATED"/>
    <property type="match status" value="1"/>
</dbReference>
<keyword evidence="13" id="KW-1185">Reference proteome</keyword>
<comment type="caution">
    <text evidence="12">The sequence shown here is derived from an EMBL/GenBank/DDBJ whole genome shotgun (WGS) entry which is preliminary data.</text>
</comment>
<accession>M0A9Z1</accession>
<evidence type="ECO:0000256" key="1">
    <source>
        <dbReference type="ARBA" id="ARBA00004651"/>
    </source>
</evidence>
<keyword evidence="8 10" id="KW-0472">Membrane</keyword>